<dbReference type="PIRSF" id="PIRSF021719">
    <property type="entry name" value="DUF1062"/>
    <property type="match status" value="1"/>
</dbReference>
<dbReference type="AlphaFoldDB" id="A0A3P2EI94"/>
<reference evidence="1 2" key="1">
    <citation type="journal article" date="2019" name="Antimicrob. Agents Chemother.">
        <title>Applying Rapid Whole Genome Sequencing to Predict Phenotypic Antimicrobial Susceptibility Testing Results Among Carbapenem-Resistant Klebsiella pneumoniae Clinical Isolates.</title>
        <authorList>
            <person name="Tamma P.D."/>
            <person name="Fan Y."/>
            <person name="Bergman Y."/>
            <person name="Pertea G."/>
            <person name="Kazmi A."/>
            <person name="Lewis S."/>
            <person name="Carroll K.C."/>
            <person name="Schatz M.C."/>
            <person name="Timp W."/>
            <person name="Simner P.J."/>
        </authorList>
    </citation>
    <scope>NUCLEOTIDE SEQUENCE [LARGE SCALE GENOMIC DNA]</scope>
    <source>
        <strain evidence="1 2">KLPN_33</strain>
    </source>
</reference>
<dbReference type="Proteomes" id="UP000272440">
    <property type="component" value="Unassembled WGS sequence"/>
</dbReference>
<gene>
    <name evidence="1" type="ORF">EAO28_26875</name>
</gene>
<dbReference type="EMBL" id="RCZY01000002">
    <property type="protein sequence ID" value="RRE44082.1"/>
    <property type="molecule type" value="Genomic_DNA"/>
</dbReference>
<dbReference type="InterPro" id="IPR009412">
    <property type="entry name" value="DUF1062"/>
</dbReference>
<name>A0A3P2EI94_KLEPN</name>
<proteinExistence type="predicted"/>
<comment type="caution">
    <text evidence="1">The sequence shown here is derived from an EMBL/GenBank/DDBJ whole genome shotgun (WGS) entry which is preliminary data.</text>
</comment>
<accession>A0A3P2EI94</accession>
<evidence type="ECO:0000313" key="1">
    <source>
        <dbReference type="EMBL" id="RRE44082.1"/>
    </source>
</evidence>
<sequence>MTVTWTVTPVGYQHIAKRCPACNVKRDFAPSGAIRVNSQKKLLDIWSIYKCTRCDYTEYRPVFRLHVSKINRELLQRLLQNDAAMVHYYAADLATLKRNRAEPSGQPDFRIHEQWSVTLKACQRITVRVRVSQPFRISLLSILKKQLKLSTAEIRWLVATGHIEGIPLKQLKTKKLKAMEYDFQLAAETLYARRRITLSLCGR</sequence>
<protein>
    <submittedName>
        <fullName evidence="1">DUF1062 domain-containing protein</fullName>
    </submittedName>
</protein>
<organism evidence="1 2">
    <name type="scientific">Klebsiella pneumoniae</name>
    <dbReference type="NCBI Taxonomy" id="573"/>
    <lineage>
        <taxon>Bacteria</taxon>
        <taxon>Pseudomonadati</taxon>
        <taxon>Pseudomonadota</taxon>
        <taxon>Gammaproteobacteria</taxon>
        <taxon>Enterobacterales</taxon>
        <taxon>Enterobacteriaceae</taxon>
        <taxon>Klebsiella/Raoultella group</taxon>
        <taxon>Klebsiella</taxon>
        <taxon>Klebsiella pneumoniae complex</taxon>
    </lineage>
</organism>
<dbReference type="Pfam" id="PF06353">
    <property type="entry name" value="DUF1062"/>
    <property type="match status" value="1"/>
</dbReference>
<evidence type="ECO:0000313" key="2">
    <source>
        <dbReference type="Proteomes" id="UP000272440"/>
    </source>
</evidence>